<evidence type="ECO:0000256" key="1">
    <source>
        <dbReference type="ARBA" id="ARBA00022741"/>
    </source>
</evidence>
<dbReference type="InterPro" id="IPR000631">
    <property type="entry name" value="CARKD"/>
</dbReference>
<dbReference type="InterPro" id="IPR029056">
    <property type="entry name" value="Ribokinase-like"/>
</dbReference>
<keyword evidence="5 6" id="KW-0456">Lyase</keyword>
<evidence type="ECO:0000313" key="8">
    <source>
        <dbReference type="EMBL" id="MFD1864272.1"/>
    </source>
</evidence>
<dbReference type="PROSITE" id="PS01050">
    <property type="entry name" value="YJEF_C_2"/>
    <property type="match status" value="1"/>
</dbReference>
<accession>A0ABW4QKV6</accession>
<comment type="catalytic activity">
    <reaction evidence="6">
        <text>(6S)-NADPHX + ADP = AMP + phosphate + NADPH + H(+)</text>
        <dbReference type="Rhea" id="RHEA:32235"/>
        <dbReference type="ChEBI" id="CHEBI:15378"/>
        <dbReference type="ChEBI" id="CHEBI:43474"/>
        <dbReference type="ChEBI" id="CHEBI:57783"/>
        <dbReference type="ChEBI" id="CHEBI:64076"/>
        <dbReference type="ChEBI" id="CHEBI:456215"/>
        <dbReference type="ChEBI" id="CHEBI:456216"/>
        <dbReference type="EC" id="4.2.1.136"/>
    </reaction>
</comment>
<keyword evidence="9" id="KW-1185">Reference proteome</keyword>
<evidence type="ECO:0000256" key="2">
    <source>
        <dbReference type="ARBA" id="ARBA00022840"/>
    </source>
</evidence>
<comment type="caution">
    <text evidence="8">The sequence shown here is derived from an EMBL/GenBank/DDBJ whole genome shotgun (WGS) entry which is preliminary data.</text>
</comment>
<evidence type="ECO:0000256" key="3">
    <source>
        <dbReference type="ARBA" id="ARBA00022857"/>
    </source>
</evidence>
<dbReference type="PANTHER" id="PTHR12592">
    <property type="entry name" value="ATP-DEPENDENT (S)-NAD(P)H-HYDRATE DEHYDRATASE FAMILY MEMBER"/>
    <property type="match status" value="1"/>
</dbReference>
<dbReference type="Pfam" id="PF01256">
    <property type="entry name" value="Carb_kinase"/>
    <property type="match status" value="1"/>
</dbReference>
<dbReference type="Proteomes" id="UP001597273">
    <property type="component" value="Unassembled WGS sequence"/>
</dbReference>
<dbReference type="PROSITE" id="PS51383">
    <property type="entry name" value="YJEF_C_3"/>
    <property type="match status" value="1"/>
</dbReference>
<comment type="function">
    <text evidence="6">Catalyzes the dehydration of the S-form of NAD(P)HX at the expense of ADP, which is converted to AMP. Together with NAD(P)HX epimerase, which catalyzes the epimerization of the S- and R-forms, the enzyme allows the repair of both epimers of NAD(P)HX, a damaged form of NAD(P)H that is a result of enzymatic or heat-dependent hydration.</text>
</comment>
<dbReference type="HAMAP" id="MF_01965">
    <property type="entry name" value="NADHX_dehydratase"/>
    <property type="match status" value="1"/>
</dbReference>
<name>A0ABW4QKV6_9BACL</name>
<reference evidence="9" key="1">
    <citation type="journal article" date="2019" name="Int. J. Syst. Evol. Microbiol.">
        <title>The Global Catalogue of Microorganisms (GCM) 10K type strain sequencing project: providing services to taxonomists for standard genome sequencing and annotation.</title>
        <authorList>
            <consortium name="The Broad Institute Genomics Platform"/>
            <consortium name="The Broad Institute Genome Sequencing Center for Infectious Disease"/>
            <person name="Wu L."/>
            <person name="Ma J."/>
        </authorList>
    </citation>
    <scope>NUCLEOTIDE SEQUENCE [LARGE SCALE GENOMIC DNA]</scope>
    <source>
        <strain evidence="9">CGMCC 1.15475</strain>
    </source>
</reference>
<comment type="similarity">
    <text evidence="6">Belongs to the NnrD/CARKD family.</text>
</comment>
<dbReference type="Gene3D" id="3.40.1190.20">
    <property type="match status" value="1"/>
</dbReference>
<keyword evidence="2 6" id="KW-0067">ATP-binding</keyword>
<organism evidence="8 9">
    <name type="scientific">Planococcus chinensis</name>
    <dbReference type="NCBI Taxonomy" id="272917"/>
    <lineage>
        <taxon>Bacteria</taxon>
        <taxon>Bacillati</taxon>
        <taxon>Bacillota</taxon>
        <taxon>Bacilli</taxon>
        <taxon>Bacillales</taxon>
        <taxon>Caryophanaceae</taxon>
        <taxon>Planococcus</taxon>
    </lineage>
</organism>
<dbReference type="RefSeq" id="WP_204890649.1">
    <property type="nucleotide sequence ID" value="NZ_JBHUFW010000011.1"/>
</dbReference>
<sequence>MSARNAEIPFWTRDHVKATLPIRQEDGHKGTFGTGLLLAGTRDMPGAALLAALAAMRSGIGKLEIATAPEVAATIVALLPEATYIRDGVQKTAAHSLDLNPYRACAAGPGLPPNETTEKAVAALLASGHSVVLDAGALSKRGYPRRASPTILTPHLREFARITGVSKEELAENRIPLLQASAREWGTAIVLKDHETLIAFPDGEIWKNPTGNSALGKGGTGDTLTGMLLGMLCCHDDWHHAVLNAVYLHGACADEWVRTRSAHTMLAHEITGMLPEVWKQHER</sequence>
<dbReference type="SUPFAM" id="SSF53613">
    <property type="entry name" value="Ribokinase-like"/>
    <property type="match status" value="1"/>
</dbReference>
<keyword evidence="4 6" id="KW-0520">NAD</keyword>
<proteinExistence type="inferred from homology"/>
<feature type="binding site" evidence="6">
    <location>
        <begin position="192"/>
        <end position="196"/>
    </location>
    <ligand>
        <name>AMP</name>
        <dbReference type="ChEBI" id="CHEBI:456215"/>
    </ligand>
</feature>
<evidence type="ECO:0000259" key="7">
    <source>
        <dbReference type="PROSITE" id="PS51383"/>
    </source>
</evidence>
<keyword evidence="3 6" id="KW-0521">NADP</keyword>
<feature type="binding site" evidence="6">
    <location>
        <position position="221"/>
    </location>
    <ligand>
        <name>AMP</name>
        <dbReference type="ChEBI" id="CHEBI:456215"/>
    </ligand>
</feature>
<dbReference type="NCBIfam" id="TIGR00196">
    <property type="entry name" value="yjeF_cterm"/>
    <property type="match status" value="1"/>
</dbReference>
<feature type="binding site" evidence="6">
    <location>
        <position position="155"/>
    </location>
    <ligand>
        <name>(6S)-NADPHX</name>
        <dbReference type="ChEBI" id="CHEBI:64076"/>
    </ligand>
</feature>
<keyword evidence="1 6" id="KW-0547">Nucleotide-binding</keyword>
<dbReference type="EMBL" id="JBHUFW010000011">
    <property type="protein sequence ID" value="MFD1864272.1"/>
    <property type="molecule type" value="Genomic_DNA"/>
</dbReference>
<feature type="binding site" evidence="6">
    <location>
        <position position="47"/>
    </location>
    <ligand>
        <name>(6S)-NADPHX</name>
        <dbReference type="ChEBI" id="CHEBI:64076"/>
    </ligand>
</feature>
<feature type="binding site" evidence="6">
    <location>
        <position position="110"/>
    </location>
    <ligand>
        <name>(6S)-NADPHX</name>
        <dbReference type="ChEBI" id="CHEBI:64076"/>
    </ligand>
</feature>
<comment type="catalytic activity">
    <reaction evidence="6">
        <text>(6S)-NADHX + ADP = AMP + phosphate + NADH + H(+)</text>
        <dbReference type="Rhea" id="RHEA:32223"/>
        <dbReference type="ChEBI" id="CHEBI:15378"/>
        <dbReference type="ChEBI" id="CHEBI:43474"/>
        <dbReference type="ChEBI" id="CHEBI:57945"/>
        <dbReference type="ChEBI" id="CHEBI:64074"/>
        <dbReference type="ChEBI" id="CHEBI:456215"/>
        <dbReference type="ChEBI" id="CHEBI:456216"/>
        <dbReference type="EC" id="4.2.1.136"/>
    </reaction>
</comment>
<evidence type="ECO:0000256" key="4">
    <source>
        <dbReference type="ARBA" id="ARBA00023027"/>
    </source>
</evidence>
<feature type="binding site" evidence="6">
    <location>
        <position position="222"/>
    </location>
    <ligand>
        <name>(6S)-NADPHX</name>
        <dbReference type="ChEBI" id="CHEBI:64076"/>
    </ligand>
</feature>
<dbReference type="EC" id="4.2.1.136" evidence="6"/>
<dbReference type="InterPro" id="IPR017953">
    <property type="entry name" value="Carbohydrate_kinase_pred_CS"/>
</dbReference>
<dbReference type="PANTHER" id="PTHR12592:SF0">
    <property type="entry name" value="ATP-DEPENDENT (S)-NAD(P)H-HYDRATE DEHYDRATASE"/>
    <property type="match status" value="1"/>
</dbReference>
<protein>
    <recommendedName>
        <fullName evidence="6">ADP-dependent (S)-NAD(P)H-hydrate dehydratase</fullName>
        <ecNumber evidence="6">4.2.1.136</ecNumber>
    </recommendedName>
    <alternativeName>
        <fullName evidence="6">ADP-dependent NAD(P)HX dehydratase</fullName>
    </alternativeName>
</protein>
<evidence type="ECO:0000313" key="9">
    <source>
        <dbReference type="Proteomes" id="UP001597273"/>
    </source>
</evidence>
<feature type="domain" description="YjeF C-terminal" evidence="7">
    <location>
        <begin position="12"/>
        <end position="281"/>
    </location>
</feature>
<evidence type="ECO:0000256" key="5">
    <source>
        <dbReference type="ARBA" id="ARBA00023239"/>
    </source>
</evidence>
<gene>
    <name evidence="6" type="primary">nnrD</name>
    <name evidence="8" type="ORF">ACFSDB_15285</name>
</gene>
<comment type="cofactor">
    <cofactor evidence="6">
        <name>Mg(2+)</name>
        <dbReference type="ChEBI" id="CHEBI:18420"/>
    </cofactor>
</comment>
<evidence type="ECO:0000256" key="6">
    <source>
        <dbReference type="HAMAP-Rule" id="MF_01965"/>
    </source>
</evidence>
<dbReference type="CDD" id="cd01171">
    <property type="entry name" value="YXKO-related"/>
    <property type="match status" value="1"/>
</dbReference>
<comment type="subunit">
    <text evidence="6">Homotetramer.</text>
</comment>